<proteinExistence type="predicted"/>
<dbReference type="GO" id="GO:0016020">
    <property type="term" value="C:membrane"/>
    <property type="evidence" value="ECO:0007669"/>
    <property type="project" value="InterPro"/>
</dbReference>
<dbReference type="Proteomes" id="UP000539372">
    <property type="component" value="Unassembled WGS sequence"/>
</dbReference>
<dbReference type="InterPro" id="IPR000620">
    <property type="entry name" value="EamA_dom"/>
</dbReference>
<feature type="transmembrane region" description="Helical" evidence="1">
    <location>
        <begin position="255"/>
        <end position="277"/>
    </location>
</feature>
<evidence type="ECO:0000256" key="1">
    <source>
        <dbReference type="SAM" id="Phobius"/>
    </source>
</evidence>
<feature type="transmembrane region" description="Helical" evidence="1">
    <location>
        <begin position="189"/>
        <end position="208"/>
    </location>
</feature>
<feature type="transmembrane region" description="Helical" evidence="1">
    <location>
        <begin position="130"/>
        <end position="153"/>
    </location>
</feature>
<feature type="transmembrane region" description="Helical" evidence="1">
    <location>
        <begin position="105"/>
        <end position="124"/>
    </location>
</feature>
<dbReference type="EMBL" id="JABBNT010000002">
    <property type="protein sequence ID" value="NMM44230.1"/>
    <property type="molecule type" value="Genomic_DNA"/>
</dbReference>
<comment type="caution">
    <text evidence="3">The sequence shown here is derived from an EMBL/GenBank/DDBJ whole genome shotgun (WGS) entry which is preliminary data.</text>
</comment>
<dbReference type="AlphaFoldDB" id="A0A7Y0DZ25"/>
<evidence type="ECO:0000259" key="2">
    <source>
        <dbReference type="Pfam" id="PF00892"/>
    </source>
</evidence>
<evidence type="ECO:0000313" key="3">
    <source>
        <dbReference type="EMBL" id="NMM44230.1"/>
    </source>
</evidence>
<dbReference type="InterPro" id="IPR037185">
    <property type="entry name" value="EmrE-like"/>
</dbReference>
<feature type="transmembrane region" description="Helical" evidence="1">
    <location>
        <begin position="284"/>
        <end position="304"/>
    </location>
</feature>
<feature type="transmembrane region" description="Helical" evidence="1">
    <location>
        <begin position="310"/>
        <end position="329"/>
    </location>
</feature>
<evidence type="ECO:0000313" key="4">
    <source>
        <dbReference type="Proteomes" id="UP000539372"/>
    </source>
</evidence>
<feature type="transmembrane region" description="Helical" evidence="1">
    <location>
        <begin position="32"/>
        <end position="52"/>
    </location>
</feature>
<name>A0A7Y0DZ25_9PROT</name>
<keyword evidence="4" id="KW-1185">Reference proteome</keyword>
<accession>A0A7Y0DZ25</accession>
<keyword evidence="1" id="KW-1133">Transmembrane helix</keyword>
<feature type="transmembrane region" description="Helical" evidence="1">
    <location>
        <begin position="160"/>
        <end position="177"/>
    </location>
</feature>
<dbReference type="SUPFAM" id="SSF103481">
    <property type="entry name" value="Multidrug resistance efflux transporter EmrE"/>
    <property type="match status" value="2"/>
</dbReference>
<feature type="transmembrane region" description="Helical" evidence="1">
    <location>
        <begin position="224"/>
        <end position="243"/>
    </location>
</feature>
<dbReference type="Pfam" id="PF00892">
    <property type="entry name" value="EamA"/>
    <property type="match status" value="2"/>
</dbReference>
<protein>
    <submittedName>
        <fullName evidence="3">EamA family transporter</fullName>
    </submittedName>
</protein>
<feature type="domain" description="EamA" evidence="2">
    <location>
        <begin position="35"/>
        <end position="176"/>
    </location>
</feature>
<reference evidence="3 4" key="1">
    <citation type="submission" date="2020-04" db="EMBL/GenBank/DDBJ databases">
        <title>Rhodospirillaceae bacterium KN72 isolated from deep sea.</title>
        <authorList>
            <person name="Zhang D.-C."/>
        </authorList>
    </citation>
    <scope>NUCLEOTIDE SEQUENCE [LARGE SCALE GENOMIC DNA]</scope>
    <source>
        <strain evidence="3 4">KN72</strain>
    </source>
</reference>
<sequence>MYPLFLEIKDAISIAIRSFIQRKVNVMKASRTLTGTGLALVCLCILGVMPVISNSRPAGFGALEFAFFLSVWQVVFATPLFVRELRGPNKGVFAAGFSPSERRRVIRATLFTGALFGLSTYLYVYGVEKAGAVSAAIAIQAYPLFAILWEAILLKRRKTALELALTGLLVGALYYLGTGGTGRIDGFSPWILVVLGVPFLWSIAHVIIKEELGRTPITPSQVTFFRVSISTVFLAGVVAVVAPEGFVDNILRLDFQRVALVMGLVYYLELFVWFHAVRFIDVSLASSITTPWPAVTMVLAALFLGEAVAAYQIGAFVIVVLCIYGLAVAGMRKEKKAA</sequence>
<keyword evidence="1" id="KW-0472">Membrane</keyword>
<gene>
    <name evidence="3" type="ORF">HH303_07060</name>
</gene>
<organism evidence="3 4">
    <name type="scientific">Pacificispira spongiicola</name>
    <dbReference type="NCBI Taxonomy" id="2729598"/>
    <lineage>
        <taxon>Bacteria</taxon>
        <taxon>Pseudomonadati</taxon>
        <taxon>Pseudomonadota</taxon>
        <taxon>Alphaproteobacteria</taxon>
        <taxon>Rhodospirillales</taxon>
        <taxon>Rhodospirillaceae</taxon>
        <taxon>Pacificispira</taxon>
    </lineage>
</organism>
<feature type="domain" description="EamA" evidence="2">
    <location>
        <begin position="189"/>
        <end position="326"/>
    </location>
</feature>
<keyword evidence="1" id="KW-0812">Transmembrane</keyword>
<feature type="transmembrane region" description="Helical" evidence="1">
    <location>
        <begin position="58"/>
        <end position="82"/>
    </location>
</feature>